<dbReference type="Gene3D" id="2.40.30.10">
    <property type="entry name" value="Translation factors"/>
    <property type="match status" value="1"/>
</dbReference>
<evidence type="ECO:0000256" key="2">
    <source>
        <dbReference type="ARBA" id="ARBA00022630"/>
    </source>
</evidence>
<feature type="domain" description="RsdA/BaiN/AoA(So)-like Rossmann fold-like" evidence="4">
    <location>
        <begin position="4"/>
        <end position="415"/>
    </location>
</feature>
<dbReference type="PANTHER" id="PTHR42887">
    <property type="entry name" value="OS12G0638800 PROTEIN"/>
    <property type="match status" value="1"/>
</dbReference>
<reference evidence="7" key="2">
    <citation type="submission" date="2016-01" db="EMBL/GenBank/DDBJ databases">
        <title>Six Aerococcus type strain genome sequencing and assembly using PacBio and Illumina Hiseq.</title>
        <authorList>
            <person name="Carkaci D."/>
            <person name="Dargis R."/>
            <person name="Nielsen X.C."/>
            <person name="Skovgaard O."/>
            <person name="Fuursted K."/>
            <person name="Christensen J.J."/>
        </authorList>
    </citation>
    <scope>NUCLEOTIDE SEQUENCE [LARGE SCALE GENOMIC DNA]</scope>
    <source>
        <strain evidence="7">CCUG42038B</strain>
    </source>
</reference>
<dbReference type="SUPFAM" id="SSF51905">
    <property type="entry name" value="FAD/NAD(P)-binding domain"/>
    <property type="match status" value="1"/>
</dbReference>
<evidence type="ECO:0008006" key="8">
    <source>
        <dbReference type="Google" id="ProtNLM"/>
    </source>
</evidence>
<proteinExistence type="predicted"/>
<accession>A0A109RGW3</accession>
<dbReference type="KEGG" id="auh:AWM75_05295"/>
<dbReference type="InterPro" id="IPR036188">
    <property type="entry name" value="FAD/NAD-bd_sf"/>
</dbReference>
<dbReference type="Pfam" id="PF03486">
    <property type="entry name" value="HI0933_like"/>
    <property type="match status" value="1"/>
</dbReference>
<comment type="cofactor">
    <cofactor evidence="1">
        <name>FAD</name>
        <dbReference type="ChEBI" id="CHEBI:57692"/>
    </cofactor>
</comment>
<dbReference type="AlphaFoldDB" id="A0A109RGW3"/>
<dbReference type="SUPFAM" id="SSF160996">
    <property type="entry name" value="HI0933 insert domain-like"/>
    <property type="match status" value="1"/>
</dbReference>
<keyword evidence="2" id="KW-0285">Flavoprotein</keyword>
<evidence type="ECO:0000259" key="4">
    <source>
        <dbReference type="Pfam" id="PF03486"/>
    </source>
</evidence>
<dbReference type="InterPro" id="IPR055178">
    <property type="entry name" value="RsdA/BaiN/AoA(So)-like_dom"/>
</dbReference>
<dbReference type="PANTHER" id="PTHR42887:SF2">
    <property type="entry name" value="OS12G0638800 PROTEIN"/>
    <property type="match status" value="1"/>
</dbReference>
<evidence type="ECO:0000256" key="3">
    <source>
        <dbReference type="ARBA" id="ARBA00022827"/>
    </source>
</evidence>
<dbReference type="PRINTS" id="PR00411">
    <property type="entry name" value="PNDRDTASEI"/>
</dbReference>
<keyword evidence="3" id="KW-0274">FAD</keyword>
<evidence type="ECO:0000259" key="5">
    <source>
        <dbReference type="Pfam" id="PF22780"/>
    </source>
</evidence>
<dbReference type="STRING" id="128944.AWM75_05295"/>
<evidence type="ECO:0000256" key="1">
    <source>
        <dbReference type="ARBA" id="ARBA00001974"/>
    </source>
</evidence>
<feature type="domain" description="RsdA/BaiN/AoA(So)-like insert" evidence="5">
    <location>
        <begin position="193"/>
        <end position="361"/>
    </location>
</feature>
<dbReference type="InterPro" id="IPR023166">
    <property type="entry name" value="BaiN-like_dom_sf"/>
</dbReference>
<dbReference type="NCBIfam" id="TIGR00275">
    <property type="entry name" value="aminoacetone oxidase family FAD-binding enzyme"/>
    <property type="match status" value="1"/>
</dbReference>
<dbReference type="InterPro" id="IPR057661">
    <property type="entry name" value="RsdA/BaiN/AoA(So)_Rossmann"/>
</dbReference>
<dbReference type="RefSeq" id="WP_067979194.1">
    <property type="nucleotide sequence ID" value="NZ_CP014163.1"/>
</dbReference>
<dbReference type="Proteomes" id="UP000062260">
    <property type="component" value="Chromosome"/>
</dbReference>
<evidence type="ECO:0000313" key="6">
    <source>
        <dbReference type="EMBL" id="AMB99444.1"/>
    </source>
</evidence>
<dbReference type="InterPro" id="IPR004792">
    <property type="entry name" value="BaiN-like"/>
</dbReference>
<reference evidence="6 7" key="1">
    <citation type="journal article" date="2016" name="Genome Announc.">
        <title>Complete Genome Sequences of Aerococcus christensenii CCUG 28831T, Aerococcus sanguinicola CCUG 43001T, Aerococcus urinae CCUG 36881T, Aerococcus urinaeequi CCUG 28094T, Aerococcus urinaehominis CCUG 42038 BT, and Aerococcus viridans CCUG 4311T.</title>
        <authorList>
            <person name="Carkaci D."/>
            <person name="Dargis R."/>
            <person name="Nielsen X.C."/>
            <person name="Skovgaard O."/>
            <person name="Fuursted K."/>
            <person name="Christensen J.J."/>
        </authorList>
    </citation>
    <scope>NUCLEOTIDE SEQUENCE [LARGE SCALE GENOMIC DNA]</scope>
    <source>
        <strain evidence="6 7">CCUG42038B</strain>
    </source>
</reference>
<evidence type="ECO:0000313" key="7">
    <source>
        <dbReference type="Proteomes" id="UP000062260"/>
    </source>
</evidence>
<dbReference type="Gene3D" id="3.50.50.60">
    <property type="entry name" value="FAD/NAD(P)-binding domain"/>
    <property type="match status" value="1"/>
</dbReference>
<sequence length="422" mass="46454">MIYDVLVIGGGTSGLMAAVSASLNGAQSIKIIEKNPSLGKKLLLTGGTRCNVTNNRPADEVIRHIPGNGKFLYSAFSNFDNYDIMAFFTDRGVALKEEDHGRMFPTTDSAKTILNVFIEEIKQAKIEVQTKVQVKSLVLDQDKQIGVVLDGGQVEMARTLILAVGGKSYPRTGTTGDGYKLAKQAGHHITPLYPTEAPITSEEGFIKDKTLQGLTLRDIDLKVLNPAGKTIINHRMDMIFTHFGISGPAALRCSMFVNQSLSQDSEKEVTMSLDCQPDLSYQDLRQAFVHAREDNYPGSLTKLLKQWMPERYAKFLLDQCQISQDRSAHDLSNQQIEKLCQAIKAYSFKVTGTWPIEKGFVTGGGVNLKEIWPHAMQSKLNPHLFICGELLDINGYTGGYNITAAFVTGYTAGQNAAWMSMS</sequence>
<keyword evidence="7" id="KW-1185">Reference proteome</keyword>
<name>A0A109RGW3_9LACT</name>
<protein>
    <recommendedName>
        <fullName evidence="8">Flavoprotein</fullName>
    </recommendedName>
</protein>
<gene>
    <name evidence="6" type="ORF">AWM75_05295</name>
</gene>
<dbReference type="EMBL" id="CP014163">
    <property type="protein sequence ID" value="AMB99444.1"/>
    <property type="molecule type" value="Genomic_DNA"/>
</dbReference>
<dbReference type="OrthoDB" id="9773233at2"/>
<dbReference type="Gene3D" id="1.10.8.260">
    <property type="entry name" value="HI0933 insert domain-like"/>
    <property type="match status" value="1"/>
</dbReference>
<dbReference type="Pfam" id="PF22780">
    <property type="entry name" value="HI0933_like_1st"/>
    <property type="match status" value="1"/>
</dbReference>
<organism evidence="6 7">
    <name type="scientific">Aerococcus urinaehominis</name>
    <dbReference type="NCBI Taxonomy" id="128944"/>
    <lineage>
        <taxon>Bacteria</taxon>
        <taxon>Bacillati</taxon>
        <taxon>Bacillota</taxon>
        <taxon>Bacilli</taxon>
        <taxon>Lactobacillales</taxon>
        <taxon>Aerococcaceae</taxon>
        <taxon>Aerococcus</taxon>
    </lineage>
</organism>